<dbReference type="EMBL" id="LSMT01000670">
    <property type="protein sequence ID" value="PFX15232.1"/>
    <property type="molecule type" value="Genomic_DNA"/>
</dbReference>
<proteinExistence type="predicted"/>
<evidence type="ECO:0000256" key="1">
    <source>
        <dbReference type="SAM" id="MobiDB-lite"/>
    </source>
</evidence>
<feature type="compositionally biased region" description="Basic and acidic residues" evidence="1">
    <location>
        <begin position="54"/>
        <end position="65"/>
    </location>
</feature>
<feature type="compositionally biased region" description="Polar residues" evidence="1">
    <location>
        <begin position="66"/>
        <end position="92"/>
    </location>
</feature>
<feature type="compositionally biased region" description="Polar residues" evidence="1">
    <location>
        <begin position="44"/>
        <end position="53"/>
    </location>
</feature>
<feature type="compositionally biased region" description="Polar residues" evidence="1">
    <location>
        <begin position="21"/>
        <end position="36"/>
    </location>
</feature>
<accession>A0A2B4RG44</accession>
<feature type="compositionally biased region" description="Basic and acidic residues" evidence="1">
    <location>
        <begin position="109"/>
        <end position="118"/>
    </location>
</feature>
<keyword evidence="3" id="KW-1185">Reference proteome</keyword>
<evidence type="ECO:0000313" key="3">
    <source>
        <dbReference type="Proteomes" id="UP000225706"/>
    </source>
</evidence>
<organism evidence="2 3">
    <name type="scientific">Stylophora pistillata</name>
    <name type="common">Smooth cauliflower coral</name>
    <dbReference type="NCBI Taxonomy" id="50429"/>
    <lineage>
        <taxon>Eukaryota</taxon>
        <taxon>Metazoa</taxon>
        <taxon>Cnidaria</taxon>
        <taxon>Anthozoa</taxon>
        <taxon>Hexacorallia</taxon>
        <taxon>Scleractinia</taxon>
        <taxon>Astrocoeniina</taxon>
        <taxon>Pocilloporidae</taxon>
        <taxon>Stylophora</taxon>
    </lineage>
</organism>
<feature type="region of interest" description="Disordered" evidence="1">
    <location>
        <begin position="21"/>
        <end position="118"/>
    </location>
</feature>
<name>A0A2B4RG44_STYPI</name>
<sequence>MPKVANLYGKVEFAIGLAFMQNSSGTKQDKTVQLTSYEDEQTPEESGNVSQGNRKSEYSDDRNDNADFSMSETMSDMSLPSSPDHQGMSSPEDNSDDNLDMNWSGVSEGDGRGYRESFSDNEEKSVCGDISNQTEIFKDPFVYPGSPLKLSESILLILTLVVAHNLNGNCLSGVIASINLHCIPGLLNKCVSSLNALKKYFADLIHAWAIR</sequence>
<protein>
    <submittedName>
        <fullName evidence="2">Uncharacterized protein</fullName>
    </submittedName>
</protein>
<dbReference type="Proteomes" id="UP000225706">
    <property type="component" value="Unassembled WGS sequence"/>
</dbReference>
<reference evidence="3" key="1">
    <citation type="journal article" date="2017" name="bioRxiv">
        <title>Comparative analysis of the genomes of Stylophora pistillata and Acropora digitifera provides evidence for extensive differences between species of corals.</title>
        <authorList>
            <person name="Voolstra C.R."/>
            <person name="Li Y."/>
            <person name="Liew Y.J."/>
            <person name="Baumgarten S."/>
            <person name="Zoccola D."/>
            <person name="Flot J.-F."/>
            <person name="Tambutte S."/>
            <person name="Allemand D."/>
            <person name="Aranda M."/>
        </authorList>
    </citation>
    <scope>NUCLEOTIDE SEQUENCE [LARGE SCALE GENOMIC DNA]</scope>
</reference>
<gene>
    <name evidence="2" type="ORF">AWC38_SpisGene20556</name>
</gene>
<comment type="caution">
    <text evidence="2">The sequence shown here is derived from an EMBL/GenBank/DDBJ whole genome shotgun (WGS) entry which is preliminary data.</text>
</comment>
<dbReference type="OrthoDB" id="5988523at2759"/>
<dbReference type="AlphaFoldDB" id="A0A2B4RG44"/>
<evidence type="ECO:0000313" key="2">
    <source>
        <dbReference type="EMBL" id="PFX15232.1"/>
    </source>
</evidence>